<gene>
    <name evidence="6" type="ORF">D1115_06455</name>
</gene>
<evidence type="ECO:0000259" key="5">
    <source>
        <dbReference type="Pfam" id="PF06803"/>
    </source>
</evidence>
<dbReference type="EMBL" id="CP032093">
    <property type="protein sequence ID" value="AXY00920.1"/>
    <property type="molecule type" value="Genomic_DNA"/>
</dbReference>
<keyword evidence="3" id="KW-1133">Transmembrane helix</keyword>
<proteinExistence type="predicted"/>
<protein>
    <submittedName>
        <fullName evidence="6">DUF1232 domain-containing protein</fullName>
    </submittedName>
</protein>
<comment type="subcellular location">
    <subcellularLocation>
        <location evidence="1">Endomembrane system</location>
        <topology evidence="1">Multi-pass membrane protein</topology>
    </subcellularLocation>
</comment>
<keyword evidence="7" id="KW-1185">Reference proteome</keyword>
<dbReference type="Pfam" id="PF06803">
    <property type="entry name" value="DUF1232"/>
    <property type="match status" value="1"/>
</dbReference>
<dbReference type="RefSeq" id="WP_128810753.1">
    <property type="nucleotide sequence ID" value="NZ_CP032093.1"/>
</dbReference>
<organism evidence="6 7">
    <name type="scientific">Vibrio alfacsensis</name>
    <dbReference type="NCBI Taxonomy" id="1074311"/>
    <lineage>
        <taxon>Bacteria</taxon>
        <taxon>Pseudomonadati</taxon>
        <taxon>Pseudomonadota</taxon>
        <taxon>Gammaproteobacteria</taxon>
        <taxon>Vibrionales</taxon>
        <taxon>Vibrionaceae</taxon>
        <taxon>Vibrio</taxon>
    </lineage>
</organism>
<dbReference type="InterPro" id="IPR010652">
    <property type="entry name" value="DUF1232"/>
</dbReference>
<keyword evidence="4" id="KW-0472">Membrane</keyword>
<dbReference type="Proteomes" id="UP000262832">
    <property type="component" value="Chromosome I"/>
</dbReference>
<name>A0ABN5PC89_9VIBR</name>
<feature type="domain" description="DUF1232" evidence="5">
    <location>
        <begin position="47"/>
        <end position="81"/>
    </location>
</feature>
<evidence type="ECO:0000313" key="7">
    <source>
        <dbReference type="Proteomes" id="UP000262832"/>
    </source>
</evidence>
<keyword evidence="2" id="KW-0812">Transmembrane</keyword>
<sequence length="106" mass="11503">MTYSEPSTSDFWEKITHGFKKMGGEVAILAITLWLVMTDPKTPISIKITIGSALAYLIMPVDMIPDFIPVTGYADDLAALSAAATAAGTSITEEHKTQAREKWEAL</sequence>
<evidence type="ECO:0000256" key="3">
    <source>
        <dbReference type="ARBA" id="ARBA00022989"/>
    </source>
</evidence>
<evidence type="ECO:0000256" key="4">
    <source>
        <dbReference type="ARBA" id="ARBA00023136"/>
    </source>
</evidence>
<reference evidence="6 7" key="1">
    <citation type="submission" date="2018-08" db="EMBL/GenBank/DDBJ databases">
        <title>Genomic taxonomy of the Vibrionaceae family.</title>
        <authorList>
            <person name="Gomez-Gil B."/>
            <person name="Tanaka M."/>
            <person name="Sawabe T."/>
            <person name="Enciso-Ibarra K."/>
        </authorList>
    </citation>
    <scope>NUCLEOTIDE SEQUENCE [LARGE SCALE GENOMIC DNA]</scope>
    <source>
        <strain evidence="6 7">CAIM 1831</strain>
    </source>
</reference>
<dbReference type="InterPro" id="IPR016983">
    <property type="entry name" value="UCP031804"/>
</dbReference>
<accession>A0ABN5PC89</accession>
<evidence type="ECO:0000256" key="1">
    <source>
        <dbReference type="ARBA" id="ARBA00004127"/>
    </source>
</evidence>
<dbReference type="PIRSF" id="PIRSF031804">
    <property type="entry name" value="UCP031804"/>
    <property type="match status" value="1"/>
</dbReference>
<evidence type="ECO:0000313" key="6">
    <source>
        <dbReference type="EMBL" id="AXY00920.1"/>
    </source>
</evidence>
<evidence type="ECO:0000256" key="2">
    <source>
        <dbReference type="ARBA" id="ARBA00022692"/>
    </source>
</evidence>